<dbReference type="SUPFAM" id="SSF49854">
    <property type="entry name" value="Spermadhesin, CUB domain"/>
    <property type="match status" value="1"/>
</dbReference>
<evidence type="ECO:0000313" key="6">
    <source>
        <dbReference type="Proteomes" id="UP001497497"/>
    </source>
</evidence>
<dbReference type="EMBL" id="CAXITT010000186">
    <property type="protein sequence ID" value="CAL1534928.1"/>
    <property type="molecule type" value="Genomic_DNA"/>
</dbReference>
<dbReference type="PROSITE" id="PS01180">
    <property type="entry name" value="CUB"/>
    <property type="match status" value="1"/>
</dbReference>
<feature type="non-terminal residue" evidence="5">
    <location>
        <position position="1"/>
    </location>
</feature>
<dbReference type="Pfam" id="PF00431">
    <property type="entry name" value="CUB"/>
    <property type="match status" value="1"/>
</dbReference>
<dbReference type="AlphaFoldDB" id="A0AAV2HN50"/>
<sequence>SYYILAKQGEIVFPTSSLSYPSQQTCQWVIEGSIGSRIQIQIIHFSTEHDVDFLEIWGGGRTVTSSVRMLRLSGTLDEALSSSSVLLTPNNLALLRFFSDTTTASSGFRLYFQSGFACDLARVPNR</sequence>
<reference evidence="5 6" key="1">
    <citation type="submission" date="2024-04" db="EMBL/GenBank/DDBJ databases">
        <authorList>
            <consortium name="Genoscope - CEA"/>
            <person name="William W."/>
        </authorList>
    </citation>
    <scope>NUCLEOTIDE SEQUENCE [LARGE SCALE GENOMIC DNA]</scope>
</reference>
<dbReference type="PANTHER" id="PTHR24251">
    <property type="entry name" value="OVOCHYMASE-RELATED"/>
    <property type="match status" value="1"/>
</dbReference>
<protein>
    <recommendedName>
        <fullName evidence="4">CUB domain-containing protein</fullName>
    </recommendedName>
</protein>
<keyword evidence="2" id="KW-1015">Disulfide bond</keyword>
<dbReference type="InterPro" id="IPR035914">
    <property type="entry name" value="Sperma_CUB_dom_sf"/>
</dbReference>
<feature type="non-terminal residue" evidence="5">
    <location>
        <position position="126"/>
    </location>
</feature>
<gene>
    <name evidence="5" type="ORF">GSLYS_00008888001</name>
</gene>
<comment type="caution">
    <text evidence="5">The sequence shown here is derived from an EMBL/GenBank/DDBJ whole genome shotgun (WGS) entry which is preliminary data.</text>
</comment>
<evidence type="ECO:0000313" key="5">
    <source>
        <dbReference type="EMBL" id="CAL1534928.1"/>
    </source>
</evidence>
<dbReference type="Gene3D" id="2.60.120.290">
    <property type="entry name" value="Spermadhesin, CUB domain"/>
    <property type="match status" value="1"/>
</dbReference>
<dbReference type="SMART" id="SM00042">
    <property type="entry name" value="CUB"/>
    <property type="match status" value="1"/>
</dbReference>
<dbReference type="CDD" id="cd00041">
    <property type="entry name" value="CUB"/>
    <property type="match status" value="1"/>
</dbReference>
<accession>A0AAV2HN50</accession>
<keyword evidence="6" id="KW-1185">Reference proteome</keyword>
<evidence type="ECO:0000259" key="4">
    <source>
        <dbReference type="PROSITE" id="PS01180"/>
    </source>
</evidence>
<evidence type="ECO:0000256" key="1">
    <source>
        <dbReference type="ARBA" id="ARBA00022737"/>
    </source>
</evidence>
<dbReference type="InterPro" id="IPR000859">
    <property type="entry name" value="CUB_dom"/>
</dbReference>
<organism evidence="5 6">
    <name type="scientific">Lymnaea stagnalis</name>
    <name type="common">Great pond snail</name>
    <name type="synonym">Helix stagnalis</name>
    <dbReference type="NCBI Taxonomy" id="6523"/>
    <lineage>
        <taxon>Eukaryota</taxon>
        <taxon>Metazoa</taxon>
        <taxon>Spiralia</taxon>
        <taxon>Lophotrochozoa</taxon>
        <taxon>Mollusca</taxon>
        <taxon>Gastropoda</taxon>
        <taxon>Heterobranchia</taxon>
        <taxon>Euthyneura</taxon>
        <taxon>Panpulmonata</taxon>
        <taxon>Hygrophila</taxon>
        <taxon>Lymnaeoidea</taxon>
        <taxon>Lymnaeidae</taxon>
        <taxon>Lymnaea</taxon>
    </lineage>
</organism>
<name>A0AAV2HN50_LYMST</name>
<comment type="caution">
    <text evidence="3">Lacks conserved residue(s) required for the propagation of feature annotation.</text>
</comment>
<feature type="domain" description="CUB" evidence="4">
    <location>
        <begin position="1"/>
        <end position="115"/>
    </location>
</feature>
<keyword evidence="1" id="KW-0677">Repeat</keyword>
<evidence type="ECO:0000256" key="2">
    <source>
        <dbReference type="ARBA" id="ARBA00023157"/>
    </source>
</evidence>
<evidence type="ECO:0000256" key="3">
    <source>
        <dbReference type="PROSITE-ProRule" id="PRU00059"/>
    </source>
</evidence>
<dbReference type="Proteomes" id="UP001497497">
    <property type="component" value="Unassembled WGS sequence"/>
</dbReference>
<proteinExistence type="predicted"/>